<dbReference type="SUPFAM" id="SSF46689">
    <property type="entry name" value="Homeodomain-like"/>
    <property type="match status" value="1"/>
</dbReference>
<evidence type="ECO:0000256" key="2">
    <source>
        <dbReference type="ARBA" id="ARBA00023125"/>
    </source>
</evidence>
<feature type="domain" description="HTH tetR-type" evidence="5">
    <location>
        <begin position="5"/>
        <end position="65"/>
    </location>
</feature>
<dbReference type="PRINTS" id="PR00455">
    <property type="entry name" value="HTHTETR"/>
</dbReference>
<evidence type="ECO:0000256" key="4">
    <source>
        <dbReference type="PROSITE-ProRule" id="PRU00335"/>
    </source>
</evidence>
<keyword evidence="1" id="KW-0805">Transcription regulation</keyword>
<dbReference type="InterPro" id="IPR011075">
    <property type="entry name" value="TetR_C"/>
</dbReference>
<dbReference type="InterPro" id="IPR023772">
    <property type="entry name" value="DNA-bd_HTH_TetR-type_CS"/>
</dbReference>
<dbReference type="PROSITE" id="PS50977">
    <property type="entry name" value="HTH_TETR_2"/>
    <property type="match status" value="1"/>
</dbReference>
<dbReference type="InterPro" id="IPR001647">
    <property type="entry name" value="HTH_TetR"/>
</dbReference>
<name>A0A5B9EC79_9BACT</name>
<evidence type="ECO:0000313" key="7">
    <source>
        <dbReference type="Proteomes" id="UP000321820"/>
    </source>
</evidence>
<protein>
    <submittedName>
        <fullName evidence="6">TetR/AcrR family transcriptional regulator</fullName>
    </submittedName>
</protein>
<dbReference type="Pfam" id="PF00440">
    <property type="entry name" value="TetR_N"/>
    <property type="match status" value="1"/>
</dbReference>
<keyword evidence="2 4" id="KW-0238">DNA-binding</keyword>
<dbReference type="OrthoDB" id="9814200at2"/>
<gene>
    <name evidence="6" type="ORF">FTW19_17970</name>
</gene>
<proteinExistence type="predicted"/>
<dbReference type="Pfam" id="PF16925">
    <property type="entry name" value="TetR_C_13"/>
    <property type="match status" value="1"/>
</dbReference>
<dbReference type="AlphaFoldDB" id="A0A5B9EC79"/>
<accession>A0A5B9EC79</accession>
<reference evidence="6 7" key="1">
    <citation type="submission" date="2019-08" db="EMBL/GenBank/DDBJ databases">
        <title>Complete genome sequence of Terriglobus albidus strain ORNL.</title>
        <authorList>
            <person name="Podar M."/>
        </authorList>
    </citation>
    <scope>NUCLEOTIDE SEQUENCE [LARGE SCALE GENOMIC DNA]</scope>
    <source>
        <strain evidence="6 7">ORNL</strain>
    </source>
</reference>
<dbReference type="InterPro" id="IPR009057">
    <property type="entry name" value="Homeodomain-like_sf"/>
</dbReference>
<keyword evidence="3" id="KW-0804">Transcription</keyword>
<feature type="DNA-binding region" description="H-T-H motif" evidence="4">
    <location>
        <begin position="28"/>
        <end position="47"/>
    </location>
</feature>
<dbReference type="PROSITE" id="PS01081">
    <property type="entry name" value="HTH_TETR_1"/>
    <property type="match status" value="1"/>
</dbReference>
<organism evidence="6 7">
    <name type="scientific">Terriglobus albidus</name>
    <dbReference type="NCBI Taxonomy" id="1592106"/>
    <lineage>
        <taxon>Bacteria</taxon>
        <taxon>Pseudomonadati</taxon>
        <taxon>Acidobacteriota</taxon>
        <taxon>Terriglobia</taxon>
        <taxon>Terriglobales</taxon>
        <taxon>Acidobacteriaceae</taxon>
        <taxon>Terriglobus</taxon>
    </lineage>
</organism>
<dbReference type="Gene3D" id="1.10.357.10">
    <property type="entry name" value="Tetracycline Repressor, domain 2"/>
    <property type="match status" value="1"/>
</dbReference>
<dbReference type="GO" id="GO:0003677">
    <property type="term" value="F:DNA binding"/>
    <property type="evidence" value="ECO:0007669"/>
    <property type="project" value="UniProtKB-UniRule"/>
</dbReference>
<keyword evidence="7" id="KW-1185">Reference proteome</keyword>
<evidence type="ECO:0000256" key="1">
    <source>
        <dbReference type="ARBA" id="ARBA00023015"/>
    </source>
</evidence>
<dbReference type="EMBL" id="CP042806">
    <property type="protein sequence ID" value="QEE29702.1"/>
    <property type="molecule type" value="Genomic_DNA"/>
</dbReference>
<dbReference type="PANTHER" id="PTHR47506">
    <property type="entry name" value="TRANSCRIPTIONAL REGULATORY PROTEIN"/>
    <property type="match status" value="1"/>
</dbReference>
<evidence type="ECO:0000313" key="6">
    <source>
        <dbReference type="EMBL" id="QEE29702.1"/>
    </source>
</evidence>
<dbReference type="KEGG" id="talb:FTW19_17970"/>
<dbReference type="PANTHER" id="PTHR47506:SF3">
    <property type="entry name" value="HTH-TYPE TRANSCRIPTIONAL REGULATOR LMRA"/>
    <property type="match status" value="1"/>
</dbReference>
<dbReference type="SUPFAM" id="SSF48498">
    <property type="entry name" value="Tetracyclin repressor-like, C-terminal domain"/>
    <property type="match status" value="1"/>
</dbReference>
<evidence type="ECO:0000256" key="3">
    <source>
        <dbReference type="ARBA" id="ARBA00023163"/>
    </source>
</evidence>
<dbReference type="RefSeq" id="WP_147648956.1">
    <property type="nucleotide sequence ID" value="NZ_CP042806.1"/>
</dbReference>
<dbReference type="InterPro" id="IPR036271">
    <property type="entry name" value="Tet_transcr_reg_TetR-rel_C_sf"/>
</dbReference>
<dbReference type="Proteomes" id="UP000321820">
    <property type="component" value="Chromosome"/>
</dbReference>
<evidence type="ECO:0000259" key="5">
    <source>
        <dbReference type="PROSITE" id="PS50977"/>
    </source>
</evidence>
<sequence length="202" mass="22316">MKKGQQTRERIIAQAAPVFNAYGYEGATMSQLMEATGLEKGGIYRHFSSKEELAKESFKFAWNTVLEVRLRGLDEVPTALGKLRHIIDNFVEIRSPVSGGCPLLNTAMDCDDGNPALRELAKKTLQNWQQRLMKIVDDGIHTGEIVGTASPKITANIIISTLEGAVMITRLEHTLDALHDARTALSAHLETLAAKPRRHART</sequence>